<evidence type="ECO:0000313" key="1">
    <source>
        <dbReference type="EMBL" id="KAI5321073.1"/>
    </source>
</evidence>
<comment type="caution">
    <text evidence="1">The sequence shown here is derived from an EMBL/GenBank/DDBJ whole genome shotgun (WGS) entry which is preliminary data.</text>
</comment>
<dbReference type="AlphaFoldDB" id="A0AAD4VAS3"/>
<protein>
    <submittedName>
        <fullName evidence="1">Uncharacterized protein</fullName>
    </submittedName>
</protein>
<keyword evidence="2" id="KW-1185">Reference proteome</keyword>
<evidence type="ECO:0000313" key="2">
    <source>
        <dbReference type="Proteomes" id="UP001054821"/>
    </source>
</evidence>
<sequence>MPPSGMDHLIGTLHSKSKLKPPKIPILPPRLLLLVPKPPQHITLVRFRPINRGLILQEHNGLKEPQIKPLHRNQSSRVRAIHSLQILTIQLGWGGVGDIGF</sequence>
<proteinExistence type="predicted"/>
<reference evidence="1 2" key="1">
    <citation type="journal article" date="2022" name="G3 (Bethesda)">
        <title>Whole-genome sequence and methylome profiling of the almond [Prunus dulcis (Mill.) D.A. Webb] cultivar 'Nonpareil'.</title>
        <authorList>
            <person name="D'Amico-Willman K.M."/>
            <person name="Ouma W.Z."/>
            <person name="Meulia T."/>
            <person name="Sideli G.M."/>
            <person name="Gradziel T.M."/>
            <person name="Fresnedo-Ramirez J."/>
        </authorList>
    </citation>
    <scope>NUCLEOTIDE SEQUENCE [LARGE SCALE GENOMIC DNA]</scope>
    <source>
        <strain evidence="1">Clone GOH B32 T37-40</strain>
    </source>
</reference>
<gene>
    <name evidence="1" type="ORF">L3X38_030144</name>
</gene>
<accession>A0AAD4VAS3</accession>
<dbReference type="Proteomes" id="UP001054821">
    <property type="component" value="Chromosome 6"/>
</dbReference>
<name>A0AAD4VAS3_PRUDU</name>
<dbReference type="EMBL" id="JAJFAZ020000006">
    <property type="protein sequence ID" value="KAI5321073.1"/>
    <property type="molecule type" value="Genomic_DNA"/>
</dbReference>
<organism evidence="1 2">
    <name type="scientific">Prunus dulcis</name>
    <name type="common">Almond</name>
    <name type="synonym">Amygdalus dulcis</name>
    <dbReference type="NCBI Taxonomy" id="3755"/>
    <lineage>
        <taxon>Eukaryota</taxon>
        <taxon>Viridiplantae</taxon>
        <taxon>Streptophyta</taxon>
        <taxon>Embryophyta</taxon>
        <taxon>Tracheophyta</taxon>
        <taxon>Spermatophyta</taxon>
        <taxon>Magnoliopsida</taxon>
        <taxon>eudicotyledons</taxon>
        <taxon>Gunneridae</taxon>
        <taxon>Pentapetalae</taxon>
        <taxon>rosids</taxon>
        <taxon>fabids</taxon>
        <taxon>Rosales</taxon>
        <taxon>Rosaceae</taxon>
        <taxon>Amygdaloideae</taxon>
        <taxon>Amygdaleae</taxon>
        <taxon>Prunus</taxon>
    </lineage>
</organism>